<evidence type="ECO:0000313" key="6">
    <source>
        <dbReference type="EMBL" id="MSS01083.1"/>
    </source>
</evidence>
<dbReference type="RefSeq" id="WP_154459550.1">
    <property type="nucleotide sequence ID" value="NZ_VUMM01000003.1"/>
</dbReference>
<dbReference type="InterPro" id="IPR021520">
    <property type="entry name" value="Stealth_CR2"/>
</dbReference>
<evidence type="ECO:0000313" key="7">
    <source>
        <dbReference type="Proteomes" id="UP000470082"/>
    </source>
</evidence>
<dbReference type="GO" id="GO:0016772">
    <property type="term" value="F:transferase activity, transferring phosphorus-containing groups"/>
    <property type="evidence" value="ECO:0007669"/>
    <property type="project" value="InterPro"/>
</dbReference>
<dbReference type="AlphaFoldDB" id="A0A7X2T3K3"/>
<accession>A0A7X2T3K3</accession>
<dbReference type="Proteomes" id="UP000470082">
    <property type="component" value="Unassembled WGS sequence"/>
</dbReference>
<dbReference type="GO" id="GO:0000271">
    <property type="term" value="P:polysaccharide biosynthetic process"/>
    <property type="evidence" value="ECO:0007669"/>
    <property type="project" value="UniProtKB-KW"/>
</dbReference>
<dbReference type="InterPro" id="IPR031358">
    <property type="entry name" value="Stealth_CR1"/>
</dbReference>
<dbReference type="Pfam" id="PF11380">
    <property type="entry name" value="Stealth_CR2"/>
    <property type="match status" value="1"/>
</dbReference>
<evidence type="ECO:0000256" key="3">
    <source>
        <dbReference type="ARBA" id="ARBA00023169"/>
    </source>
</evidence>
<evidence type="ECO:0000256" key="2">
    <source>
        <dbReference type="ARBA" id="ARBA00022679"/>
    </source>
</evidence>
<proteinExistence type="inferred from homology"/>
<sequence>MIDQIDFVVTWVDGADPVWQKERALFCPPNLDNGSSLNRYRDWGLMKYWFRGVEKYAPWVHRIFFITNGQVPEWLNTEHPKLRMVRHDDYIPRQYLPTFNANVIELRIHRIPELSEHFVLFNDDTFITAPVCVEDFFENGIPCESALMDIVTALDPEDCFPHILINNFAVINKYFNKKEVLRKNAGKFFTFKYGKDVMRNIFLLPFQNFSCFRDPHLPASLLKSTFEHVWELEGELLEGCGQNRFRSKSDLTQWLMKSWQICEGNFIARSTKWGHHFELWEDSTEGICRSIEKQKYRTICLNDSKVEIEFEKIQRRLSGSFELILPEPSEYEKKS</sequence>
<name>A0A7X2T3K3_9FIRM</name>
<organism evidence="6 7">
    <name type="scientific">Floccifex porci</name>
    <dbReference type="NCBI Taxonomy" id="2606629"/>
    <lineage>
        <taxon>Bacteria</taxon>
        <taxon>Bacillati</taxon>
        <taxon>Bacillota</taxon>
        <taxon>Erysipelotrichia</taxon>
        <taxon>Erysipelotrichales</taxon>
        <taxon>Erysipelotrichaceae</taxon>
        <taxon>Floccifex</taxon>
    </lineage>
</organism>
<feature type="domain" description="Stealth protein CR1 conserved region 1" evidence="5">
    <location>
        <begin position="4"/>
        <end position="24"/>
    </location>
</feature>
<dbReference type="EMBL" id="VUMM01000003">
    <property type="protein sequence ID" value="MSS01083.1"/>
    <property type="molecule type" value="Genomic_DNA"/>
</dbReference>
<comment type="similarity">
    <text evidence="1">Belongs to the stealth family.</text>
</comment>
<gene>
    <name evidence="6" type="ORF">FYJ50_02955</name>
</gene>
<dbReference type="Pfam" id="PF17101">
    <property type="entry name" value="Stealth_CR1"/>
    <property type="match status" value="1"/>
</dbReference>
<dbReference type="PANTHER" id="PTHR24045:SF0">
    <property type="entry name" value="N-ACETYLGLUCOSAMINE-1-PHOSPHOTRANSFERASE SUBUNITS ALPHA_BETA"/>
    <property type="match status" value="1"/>
</dbReference>
<protein>
    <submittedName>
        <fullName evidence="6">Capsule biosynthesis protein CapG</fullName>
    </submittedName>
</protein>
<feature type="domain" description="Stealth protein CR2 conserved region 2" evidence="4">
    <location>
        <begin position="39"/>
        <end position="139"/>
    </location>
</feature>
<reference evidence="6 7" key="1">
    <citation type="submission" date="2019-08" db="EMBL/GenBank/DDBJ databases">
        <title>In-depth cultivation of the pig gut microbiome towards novel bacterial diversity and tailored functional studies.</title>
        <authorList>
            <person name="Wylensek D."/>
            <person name="Hitch T.C.A."/>
            <person name="Clavel T."/>
        </authorList>
    </citation>
    <scope>NUCLEOTIDE SEQUENCE [LARGE SCALE GENOMIC DNA]</scope>
    <source>
        <strain evidence="6 7">LKV-178-WT-2G</strain>
    </source>
</reference>
<keyword evidence="3" id="KW-0270">Exopolysaccharide synthesis</keyword>
<dbReference type="InterPro" id="IPR047141">
    <property type="entry name" value="Stealth"/>
</dbReference>
<evidence type="ECO:0000259" key="5">
    <source>
        <dbReference type="Pfam" id="PF17101"/>
    </source>
</evidence>
<evidence type="ECO:0000256" key="1">
    <source>
        <dbReference type="ARBA" id="ARBA00007583"/>
    </source>
</evidence>
<keyword evidence="2" id="KW-0808">Transferase</keyword>
<dbReference type="PANTHER" id="PTHR24045">
    <property type="match status" value="1"/>
</dbReference>
<evidence type="ECO:0000259" key="4">
    <source>
        <dbReference type="Pfam" id="PF11380"/>
    </source>
</evidence>
<keyword evidence="7" id="KW-1185">Reference proteome</keyword>
<comment type="caution">
    <text evidence="6">The sequence shown here is derived from an EMBL/GenBank/DDBJ whole genome shotgun (WGS) entry which is preliminary data.</text>
</comment>